<organism evidence="12 14">
    <name type="scientific">Enterococcus avium</name>
    <name type="common">Streptococcus avium</name>
    <dbReference type="NCBI Taxonomy" id="33945"/>
    <lineage>
        <taxon>Bacteria</taxon>
        <taxon>Bacillati</taxon>
        <taxon>Bacillota</taxon>
        <taxon>Bacilli</taxon>
        <taxon>Lactobacillales</taxon>
        <taxon>Enterococcaceae</taxon>
        <taxon>Enterococcus</taxon>
    </lineage>
</organism>
<evidence type="ECO:0000256" key="9">
    <source>
        <dbReference type="RuleBase" id="RU365015"/>
    </source>
</evidence>
<dbReference type="Pfam" id="PF08244">
    <property type="entry name" value="Glyco_hydro_32C"/>
    <property type="match status" value="1"/>
</dbReference>
<evidence type="ECO:0000256" key="5">
    <source>
        <dbReference type="ARBA" id="ARBA00022801"/>
    </source>
</evidence>
<dbReference type="SUPFAM" id="SSF49899">
    <property type="entry name" value="Concanavalin A-like lectins/glucanases"/>
    <property type="match status" value="1"/>
</dbReference>
<comment type="subcellular location">
    <subcellularLocation>
        <location evidence="9">Cytoplasm</location>
    </subcellularLocation>
</comment>
<dbReference type="GO" id="GO:0005737">
    <property type="term" value="C:cytoplasm"/>
    <property type="evidence" value="ECO:0007669"/>
    <property type="project" value="UniProtKB-SubCell"/>
</dbReference>
<reference evidence="12 15" key="1">
    <citation type="submission" date="2023-03" db="EMBL/GenBank/DDBJ databases">
        <authorList>
            <person name="Shen W."/>
            <person name="Cai J."/>
        </authorList>
    </citation>
    <scope>NUCLEOTIDE SEQUENCE</scope>
    <source>
        <strain evidence="12">P33-2</strain>
        <strain evidence="13 15">Y2</strain>
    </source>
</reference>
<evidence type="ECO:0000256" key="4">
    <source>
        <dbReference type="ARBA" id="ARBA00019623"/>
    </source>
</evidence>
<dbReference type="EMBL" id="JARPWY010000013">
    <property type="protein sequence ID" value="MDT2513941.1"/>
    <property type="molecule type" value="Genomic_DNA"/>
</dbReference>
<dbReference type="PANTHER" id="PTHR43101:SF1">
    <property type="entry name" value="BETA-FRUCTOSIDASE"/>
    <property type="match status" value="1"/>
</dbReference>
<dbReference type="GO" id="GO:0004564">
    <property type="term" value="F:beta-fructofuranosidase activity"/>
    <property type="evidence" value="ECO:0007669"/>
    <property type="project" value="UniProtKB-EC"/>
</dbReference>
<gene>
    <name evidence="12" type="ORF">P7D43_05445</name>
    <name evidence="13" type="ORF">P7D79_06790</name>
</gene>
<comment type="similarity">
    <text evidence="2 8">Belongs to the glycosyl hydrolase 32 family.</text>
</comment>
<dbReference type="AlphaFoldDB" id="A0AAW8RPP7"/>
<dbReference type="Proteomes" id="UP001264335">
    <property type="component" value="Unassembled WGS sequence"/>
</dbReference>
<dbReference type="Gene3D" id="2.115.10.20">
    <property type="entry name" value="Glycosyl hydrolase domain, family 43"/>
    <property type="match status" value="1"/>
</dbReference>
<evidence type="ECO:0000259" key="10">
    <source>
        <dbReference type="Pfam" id="PF00251"/>
    </source>
</evidence>
<protein>
    <recommendedName>
        <fullName evidence="4 8">Sucrose-6-phosphate hydrolase</fullName>
        <ecNumber evidence="3 8">3.2.1.26</ecNumber>
    </recommendedName>
    <alternativeName>
        <fullName evidence="7 9">Invertase</fullName>
    </alternativeName>
</protein>
<evidence type="ECO:0000259" key="11">
    <source>
        <dbReference type="Pfam" id="PF08244"/>
    </source>
</evidence>
<evidence type="ECO:0000256" key="1">
    <source>
        <dbReference type="ARBA" id="ARBA00004914"/>
    </source>
</evidence>
<dbReference type="SUPFAM" id="SSF75005">
    <property type="entry name" value="Arabinanase/levansucrase/invertase"/>
    <property type="match status" value="1"/>
</dbReference>
<name>A0AAW8RPP7_ENTAV</name>
<evidence type="ECO:0000256" key="6">
    <source>
        <dbReference type="ARBA" id="ARBA00023295"/>
    </source>
</evidence>
<evidence type="ECO:0000313" key="12">
    <source>
        <dbReference type="EMBL" id="MDT2401810.1"/>
    </source>
</evidence>
<comment type="pathway">
    <text evidence="1 9">Glycan biosynthesis; sucrose metabolism.</text>
</comment>
<evidence type="ECO:0000256" key="2">
    <source>
        <dbReference type="ARBA" id="ARBA00009902"/>
    </source>
</evidence>
<evidence type="ECO:0000313" key="15">
    <source>
        <dbReference type="Proteomes" id="UP001264335"/>
    </source>
</evidence>
<dbReference type="Proteomes" id="UP001260773">
    <property type="component" value="Unassembled WGS sequence"/>
</dbReference>
<dbReference type="GO" id="GO:0005975">
    <property type="term" value="P:carbohydrate metabolic process"/>
    <property type="evidence" value="ECO:0007669"/>
    <property type="project" value="InterPro"/>
</dbReference>
<sequence length="499" mass="56598">MELIKKWTDDLRYLPYHQWDDKYQLFLNETIRKSHWRQSYHVQPKSGLLNDPNGFSYFNGKWHLFYQLYPMGPVHGVKSWAHVSSENLVDWQSEGIALLPDSPYDKHGVYSGSGIVIGDELVLAYTGNVRDADWTRTSYQMLAHMGKDGVITKDATPIIPAPPEGYTHEFRDPQVLFYQNKYWLLIGAQTEELEGKVLVYSGETLEDLQFEGPLDFTNQSMGFMVECPNLIFIEDKPVLLFCPQGLDKNIMDYQNIYPNTYVIADTFDGEQPALKNASSLSNLDHGFDVYATQAFNAPDGRALAVSWIGLPEVEYPSDSEGWAHCLSIIKELQLKNGQLYQTPVKELIELRQDQTSVSGNLSPKAAVIADKTNNCYELVLDFSADSQGRLLLYSDEKMEHSLVLDFDAKNGMISVDRTHVSNPFAQEYGTTRSLSLEENKPLSLQIFVDHSVCEIFVNGGQHVLTARVFPAENEKDVYLEGTSGDFSGDFWCLRNMKND</sequence>
<comment type="function">
    <text evidence="9">Enables the bacterium to metabolize sucrose as a sole carbon source.</text>
</comment>
<evidence type="ECO:0000256" key="8">
    <source>
        <dbReference type="RuleBase" id="RU362110"/>
    </source>
</evidence>
<dbReference type="InterPro" id="IPR001362">
    <property type="entry name" value="Glyco_hydro_32"/>
</dbReference>
<keyword evidence="9" id="KW-0963">Cytoplasm</keyword>
<dbReference type="SMART" id="SM00640">
    <property type="entry name" value="Glyco_32"/>
    <property type="match status" value="1"/>
</dbReference>
<accession>A0AAW8RPP7</accession>
<keyword evidence="6 8" id="KW-0326">Glycosidase</keyword>
<dbReference type="EC" id="3.2.1.26" evidence="3 8"/>
<dbReference type="InterPro" id="IPR013148">
    <property type="entry name" value="Glyco_hydro_32_N"/>
</dbReference>
<dbReference type="PROSITE" id="PS00609">
    <property type="entry name" value="GLYCOSYL_HYDROL_F32"/>
    <property type="match status" value="1"/>
</dbReference>
<dbReference type="PANTHER" id="PTHR43101">
    <property type="entry name" value="BETA-FRUCTOSIDASE"/>
    <property type="match status" value="1"/>
</dbReference>
<keyword evidence="5 8" id="KW-0378">Hydrolase</keyword>
<dbReference type="InterPro" id="IPR051214">
    <property type="entry name" value="GH32_Enzymes"/>
</dbReference>
<dbReference type="NCBIfam" id="TIGR01322">
    <property type="entry name" value="scrB_fam"/>
    <property type="match status" value="1"/>
</dbReference>
<keyword evidence="9" id="KW-0119">Carbohydrate metabolism</keyword>
<dbReference type="Gene3D" id="2.60.120.560">
    <property type="entry name" value="Exo-inulinase, domain 1"/>
    <property type="match status" value="1"/>
</dbReference>
<dbReference type="InterPro" id="IPR013189">
    <property type="entry name" value="Glyco_hydro_32_C"/>
</dbReference>
<proteinExistence type="inferred from homology"/>
<evidence type="ECO:0000256" key="3">
    <source>
        <dbReference type="ARBA" id="ARBA00012758"/>
    </source>
</evidence>
<feature type="domain" description="Glycosyl hydrolase family 32 C-terminal" evidence="11">
    <location>
        <begin position="348"/>
        <end position="483"/>
    </location>
</feature>
<evidence type="ECO:0000313" key="14">
    <source>
        <dbReference type="Proteomes" id="UP001260773"/>
    </source>
</evidence>
<dbReference type="InterPro" id="IPR023296">
    <property type="entry name" value="Glyco_hydro_beta-prop_sf"/>
</dbReference>
<evidence type="ECO:0000313" key="13">
    <source>
        <dbReference type="EMBL" id="MDT2513941.1"/>
    </source>
</evidence>
<dbReference type="RefSeq" id="WP_311864902.1">
    <property type="nucleotide sequence ID" value="NZ_JARPWH010000012.1"/>
</dbReference>
<comment type="catalytic activity">
    <reaction evidence="8">
        <text>Hydrolysis of terminal non-reducing beta-D-fructofuranoside residues in beta-D-fructofuranosides.</text>
        <dbReference type="EC" id="3.2.1.26"/>
    </reaction>
</comment>
<comment type="caution">
    <text evidence="12">The sequence shown here is derived from an EMBL/GenBank/DDBJ whole genome shotgun (WGS) entry which is preliminary data.</text>
</comment>
<dbReference type="InterPro" id="IPR006232">
    <property type="entry name" value="Suc6P_hydrolase"/>
</dbReference>
<dbReference type="Pfam" id="PF00251">
    <property type="entry name" value="Glyco_hydro_32N"/>
    <property type="match status" value="1"/>
</dbReference>
<dbReference type="CDD" id="cd18623">
    <property type="entry name" value="GH32_ScrB-like"/>
    <property type="match status" value="1"/>
</dbReference>
<feature type="domain" description="Glycosyl hydrolase family 32 N-terminal" evidence="10">
    <location>
        <begin position="41"/>
        <end position="343"/>
    </location>
</feature>
<dbReference type="InterPro" id="IPR013320">
    <property type="entry name" value="ConA-like_dom_sf"/>
</dbReference>
<dbReference type="EMBL" id="JARPWH010000012">
    <property type="protein sequence ID" value="MDT2401810.1"/>
    <property type="molecule type" value="Genomic_DNA"/>
</dbReference>
<evidence type="ECO:0000256" key="7">
    <source>
        <dbReference type="ARBA" id="ARBA00033367"/>
    </source>
</evidence>
<dbReference type="InterPro" id="IPR018053">
    <property type="entry name" value="Glyco_hydro_32_AS"/>
</dbReference>